<feature type="compositionally biased region" description="Polar residues" evidence="6">
    <location>
        <begin position="333"/>
        <end position="345"/>
    </location>
</feature>
<keyword evidence="4 7" id="KW-0472">Membrane</keyword>
<organism evidence="9 10">
    <name type="scientific">Xylona heveae (strain CBS 132557 / TC161)</name>
    <dbReference type="NCBI Taxonomy" id="1328760"/>
    <lineage>
        <taxon>Eukaryota</taxon>
        <taxon>Fungi</taxon>
        <taxon>Dikarya</taxon>
        <taxon>Ascomycota</taxon>
        <taxon>Pezizomycotina</taxon>
        <taxon>Xylonomycetes</taxon>
        <taxon>Xylonales</taxon>
        <taxon>Xylonaceae</taxon>
        <taxon>Xylona</taxon>
    </lineage>
</organism>
<gene>
    <name evidence="9" type="ORF">L228DRAFT_266268</name>
</gene>
<feature type="region of interest" description="Disordered" evidence="6">
    <location>
        <begin position="311"/>
        <end position="388"/>
    </location>
</feature>
<feature type="transmembrane region" description="Helical" evidence="7">
    <location>
        <begin position="65"/>
        <end position="87"/>
    </location>
</feature>
<comment type="similarity">
    <text evidence="5">Belongs to the SAT4 family.</text>
</comment>
<evidence type="ECO:0000256" key="4">
    <source>
        <dbReference type="ARBA" id="ARBA00023136"/>
    </source>
</evidence>
<evidence type="ECO:0000313" key="10">
    <source>
        <dbReference type="Proteomes" id="UP000076632"/>
    </source>
</evidence>
<feature type="transmembrane region" description="Helical" evidence="7">
    <location>
        <begin position="236"/>
        <end position="259"/>
    </location>
</feature>
<dbReference type="InParanoid" id="A0A165J706"/>
<keyword evidence="3 7" id="KW-1133">Transmembrane helix</keyword>
<evidence type="ECO:0000256" key="1">
    <source>
        <dbReference type="ARBA" id="ARBA00004141"/>
    </source>
</evidence>
<feature type="transmembrane region" description="Helical" evidence="7">
    <location>
        <begin position="114"/>
        <end position="136"/>
    </location>
</feature>
<protein>
    <recommendedName>
        <fullName evidence="8">Rhodopsin domain-containing protein</fullName>
    </recommendedName>
</protein>
<evidence type="ECO:0000256" key="2">
    <source>
        <dbReference type="ARBA" id="ARBA00022692"/>
    </source>
</evidence>
<reference evidence="9 10" key="1">
    <citation type="journal article" date="2016" name="Fungal Biol.">
        <title>The genome of Xylona heveae provides a window into fungal endophytism.</title>
        <authorList>
            <person name="Gazis R."/>
            <person name="Kuo A."/>
            <person name="Riley R."/>
            <person name="LaButti K."/>
            <person name="Lipzen A."/>
            <person name="Lin J."/>
            <person name="Amirebrahimi M."/>
            <person name="Hesse C.N."/>
            <person name="Spatafora J.W."/>
            <person name="Henrissat B."/>
            <person name="Hainaut M."/>
            <person name="Grigoriev I.V."/>
            <person name="Hibbett D.S."/>
        </authorList>
    </citation>
    <scope>NUCLEOTIDE SEQUENCE [LARGE SCALE GENOMIC DNA]</scope>
    <source>
        <strain evidence="9 10">TC161</strain>
    </source>
</reference>
<dbReference type="PANTHER" id="PTHR33048:SF47">
    <property type="entry name" value="INTEGRAL MEMBRANE PROTEIN-RELATED"/>
    <property type="match status" value="1"/>
</dbReference>
<dbReference type="InterPro" id="IPR052337">
    <property type="entry name" value="SAT4-like"/>
</dbReference>
<dbReference type="AlphaFoldDB" id="A0A165J706"/>
<evidence type="ECO:0000313" key="9">
    <source>
        <dbReference type="EMBL" id="KZF25824.1"/>
    </source>
</evidence>
<dbReference type="PANTHER" id="PTHR33048">
    <property type="entry name" value="PTH11-LIKE INTEGRAL MEMBRANE PROTEIN (AFU_ORTHOLOGUE AFUA_5G11245)"/>
    <property type="match status" value="1"/>
</dbReference>
<feature type="transmembrane region" description="Helical" evidence="7">
    <location>
        <begin position="192"/>
        <end position="215"/>
    </location>
</feature>
<evidence type="ECO:0000256" key="6">
    <source>
        <dbReference type="SAM" id="MobiDB-lite"/>
    </source>
</evidence>
<dbReference type="Pfam" id="PF20684">
    <property type="entry name" value="Fung_rhodopsin"/>
    <property type="match status" value="1"/>
</dbReference>
<dbReference type="OMA" id="GRHFAYI"/>
<dbReference type="EMBL" id="KV407455">
    <property type="protein sequence ID" value="KZF25824.1"/>
    <property type="molecule type" value="Genomic_DNA"/>
</dbReference>
<evidence type="ECO:0000259" key="8">
    <source>
        <dbReference type="Pfam" id="PF20684"/>
    </source>
</evidence>
<evidence type="ECO:0000256" key="7">
    <source>
        <dbReference type="SAM" id="Phobius"/>
    </source>
</evidence>
<feature type="compositionally biased region" description="Polar residues" evidence="6">
    <location>
        <begin position="373"/>
        <end position="388"/>
    </location>
</feature>
<accession>A0A165J706</accession>
<proteinExistence type="inferred from homology"/>
<feature type="domain" description="Rhodopsin" evidence="8">
    <location>
        <begin position="49"/>
        <end position="294"/>
    </location>
</feature>
<dbReference type="OrthoDB" id="5283415at2759"/>
<dbReference type="GO" id="GO:0016020">
    <property type="term" value="C:membrane"/>
    <property type="evidence" value="ECO:0007669"/>
    <property type="project" value="UniProtKB-SubCell"/>
</dbReference>
<evidence type="ECO:0000256" key="3">
    <source>
        <dbReference type="ARBA" id="ARBA00022989"/>
    </source>
</evidence>
<feature type="transmembrane region" description="Helical" evidence="7">
    <location>
        <begin position="32"/>
        <end position="53"/>
    </location>
</feature>
<name>A0A165J706_XYLHT</name>
<comment type="subcellular location">
    <subcellularLocation>
        <location evidence="1">Membrane</location>
        <topology evidence="1">Multi-pass membrane protein</topology>
    </subcellularLocation>
</comment>
<keyword evidence="10" id="KW-1185">Reference proteome</keyword>
<dbReference type="GeneID" id="28899971"/>
<dbReference type="InterPro" id="IPR049326">
    <property type="entry name" value="Rhodopsin_dom_fungi"/>
</dbReference>
<keyword evidence="2 7" id="KW-0812">Transmembrane</keyword>
<feature type="transmembrane region" description="Helical" evidence="7">
    <location>
        <begin position="148"/>
        <end position="169"/>
    </location>
</feature>
<sequence>MIPKDIQDAIAAGRVPNDISPQYLAESRDRPAIIAMLTIGVFVVLLVSLRCYARLILTKRFGLDDVLIVLALVFYVILIILAILLLADGSGRHFDYIHYVLSNSIVNRTQVEDFAAHLVYTLALYFGRMSGLAFYHRLASMNILLQRFVYVAGAFMSLALLPQIFLLIFHCSPVTGLWPYEWQEEYKKYKCLHWGTIYLVNSVISLICDLLMFIIPSMIIKMLQIRWKEKLKLSCILFPGVLVIIISCVRLDFVIQGGFLVDMSWAYSPMLAVETSEVAGTITALSVPALKPLFGSFFHFATSRSKSATTGWSRQEVEHSGAPNTFDGRYHRTTSISGQGRTTNDNESDDILLGPDDMQLRQMEKQPGPKSIRVQTSVNISGRDGQSY</sequence>
<evidence type="ECO:0000256" key="5">
    <source>
        <dbReference type="ARBA" id="ARBA00038359"/>
    </source>
</evidence>
<dbReference type="RefSeq" id="XP_018191379.1">
    <property type="nucleotide sequence ID" value="XM_018334834.1"/>
</dbReference>
<dbReference type="Proteomes" id="UP000076632">
    <property type="component" value="Unassembled WGS sequence"/>
</dbReference>
<feature type="transmembrane region" description="Helical" evidence="7">
    <location>
        <begin position="279"/>
        <end position="301"/>
    </location>
</feature>